<dbReference type="EMBL" id="BMZA01000022">
    <property type="protein sequence ID" value="GGZ15622.1"/>
    <property type="molecule type" value="Genomic_DNA"/>
</dbReference>
<accession>A0A918PMI4</accession>
<comment type="caution">
    <text evidence="2">The sequence shown here is derived from an EMBL/GenBank/DDBJ whole genome shotgun (WGS) entry which is preliminary data.</text>
</comment>
<keyword evidence="3" id="KW-1185">Reference proteome</keyword>
<dbReference type="Proteomes" id="UP000648075">
    <property type="component" value="Unassembled WGS sequence"/>
</dbReference>
<evidence type="ECO:0000256" key="1">
    <source>
        <dbReference type="SAM" id="MobiDB-lite"/>
    </source>
</evidence>
<reference evidence="2" key="1">
    <citation type="journal article" date="2014" name="Int. J. Syst. Evol. Microbiol.">
        <title>Complete genome sequence of Corynebacterium casei LMG S-19264T (=DSM 44701T), isolated from a smear-ripened cheese.</title>
        <authorList>
            <consortium name="US DOE Joint Genome Institute (JGI-PGF)"/>
            <person name="Walter F."/>
            <person name="Albersmeier A."/>
            <person name="Kalinowski J."/>
            <person name="Ruckert C."/>
        </authorList>
    </citation>
    <scope>NUCLEOTIDE SEQUENCE</scope>
    <source>
        <strain evidence="2">KCTC 32255</strain>
    </source>
</reference>
<reference evidence="2" key="2">
    <citation type="submission" date="2020-09" db="EMBL/GenBank/DDBJ databases">
        <authorList>
            <person name="Sun Q."/>
            <person name="Kim S."/>
        </authorList>
    </citation>
    <scope>NUCLEOTIDE SEQUENCE</scope>
    <source>
        <strain evidence="2">KCTC 32255</strain>
    </source>
</reference>
<organism evidence="2 3">
    <name type="scientific">Novosphingobium colocasiae</name>
    <dbReference type="NCBI Taxonomy" id="1256513"/>
    <lineage>
        <taxon>Bacteria</taxon>
        <taxon>Pseudomonadati</taxon>
        <taxon>Pseudomonadota</taxon>
        <taxon>Alphaproteobacteria</taxon>
        <taxon>Sphingomonadales</taxon>
        <taxon>Sphingomonadaceae</taxon>
        <taxon>Novosphingobium</taxon>
    </lineage>
</organism>
<evidence type="ECO:0000313" key="2">
    <source>
        <dbReference type="EMBL" id="GGZ15622.1"/>
    </source>
</evidence>
<dbReference type="RefSeq" id="WP_229814334.1">
    <property type="nucleotide sequence ID" value="NZ_BMZA01000022.1"/>
</dbReference>
<name>A0A918PMI4_9SPHN</name>
<protein>
    <submittedName>
        <fullName evidence="2">Uncharacterized protein</fullName>
    </submittedName>
</protein>
<proteinExistence type="predicted"/>
<gene>
    <name evidence="2" type="ORF">GCM10011614_33160</name>
</gene>
<evidence type="ECO:0000313" key="3">
    <source>
        <dbReference type="Proteomes" id="UP000648075"/>
    </source>
</evidence>
<sequence length="166" mass="18375">MFKRSGYWKDVNPTGMIADFREVWKQAGGNRWRIAAVSAACSFGLFCVMASQGGEAPHLPPKVTYISVLPEHRTDAEIMASNIENQRVKEAWARERARRDKEVREIYKTVGRWSGMDVEKIARDADAEDAAAAKAEQAAFEKRQAERSAQLAKAKAAPEPDAPGAP</sequence>
<feature type="region of interest" description="Disordered" evidence="1">
    <location>
        <begin position="135"/>
        <end position="166"/>
    </location>
</feature>
<dbReference type="AlphaFoldDB" id="A0A918PMI4"/>